<feature type="chain" id="PRO_5013209110" evidence="1">
    <location>
        <begin position="19"/>
        <end position="67"/>
    </location>
</feature>
<dbReference type="EMBL" id="MUJZ01010769">
    <property type="protein sequence ID" value="OTF81994.1"/>
    <property type="molecule type" value="Genomic_DNA"/>
</dbReference>
<protein>
    <submittedName>
        <fullName evidence="2">Uncharacterized protein</fullName>
    </submittedName>
</protein>
<evidence type="ECO:0000313" key="2">
    <source>
        <dbReference type="EMBL" id="OTF81994.1"/>
    </source>
</evidence>
<feature type="signal peptide" evidence="1">
    <location>
        <begin position="1"/>
        <end position="18"/>
    </location>
</feature>
<reference evidence="2 3" key="1">
    <citation type="submission" date="2017-03" db="EMBL/GenBank/DDBJ databases">
        <title>Genome Survey of Euroglyphus maynei.</title>
        <authorList>
            <person name="Arlian L.G."/>
            <person name="Morgan M.S."/>
            <person name="Rider S.D."/>
        </authorList>
    </citation>
    <scope>NUCLEOTIDE SEQUENCE [LARGE SCALE GENOMIC DNA]</scope>
    <source>
        <strain evidence="2">Arlian Lab</strain>
        <tissue evidence="2">Whole body</tissue>
    </source>
</reference>
<name>A0A1Y3BPN7_EURMA</name>
<dbReference type="Proteomes" id="UP000194236">
    <property type="component" value="Unassembled WGS sequence"/>
</dbReference>
<evidence type="ECO:0000256" key="1">
    <source>
        <dbReference type="SAM" id="SignalP"/>
    </source>
</evidence>
<gene>
    <name evidence="2" type="ORF">BLA29_009801</name>
</gene>
<accession>A0A1Y3BPN7</accession>
<keyword evidence="1" id="KW-0732">Signal</keyword>
<sequence length="67" mass="7592">MTIFLLFLIIAILNQNNHHHVASQAIPASPSKAQTEIGRNITRILNTILDKRYDKRVRPDYAGPPVE</sequence>
<evidence type="ECO:0000313" key="3">
    <source>
        <dbReference type="Proteomes" id="UP000194236"/>
    </source>
</evidence>
<organism evidence="2 3">
    <name type="scientific">Euroglyphus maynei</name>
    <name type="common">Mayne's house dust mite</name>
    <dbReference type="NCBI Taxonomy" id="6958"/>
    <lineage>
        <taxon>Eukaryota</taxon>
        <taxon>Metazoa</taxon>
        <taxon>Ecdysozoa</taxon>
        <taxon>Arthropoda</taxon>
        <taxon>Chelicerata</taxon>
        <taxon>Arachnida</taxon>
        <taxon>Acari</taxon>
        <taxon>Acariformes</taxon>
        <taxon>Sarcoptiformes</taxon>
        <taxon>Astigmata</taxon>
        <taxon>Psoroptidia</taxon>
        <taxon>Analgoidea</taxon>
        <taxon>Pyroglyphidae</taxon>
        <taxon>Pyroglyphinae</taxon>
        <taxon>Euroglyphus</taxon>
    </lineage>
</organism>
<dbReference type="OrthoDB" id="8890589at2759"/>
<comment type="caution">
    <text evidence="2">The sequence shown here is derived from an EMBL/GenBank/DDBJ whole genome shotgun (WGS) entry which is preliminary data.</text>
</comment>
<dbReference type="AlphaFoldDB" id="A0A1Y3BPN7"/>
<keyword evidence="3" id="KW-1185">Reference proteome</keyword>
<feature type="non-terminal residue" evidence="2">
    <location>
        <position position="67"/>
    </location>
</feature>
<proteinExistence type="predicted"/>